<dbReference type="AlphaFoldDB" id="A0A1W1Y7B4"/>
<dbReference type="SUPFAM" id="SSF50129">
    <property type="entry name" value="GroES-like"/>
    <property type="match status" value="1"/>
</dbReference>
<gene>
    <name evidence="2" type="ORF">SAMN06296008_10219</name>
</gene>
<dbReference type="GO" id="GO:0016491">
    <property type="term" value="F:oxidoreductase activity"/>
    <property type="evidence" value="ECO:0007669"/>
    <property type="project" value="InterPro"/>
</dbReference>
<dbReference type="Proteomes" id="UP000192708">
    <property type="component" value="Unassembled WGS sequence"/>
</dbReference>
<dbReference type="Gene3D" id="3.90.180.10">
    <property type="entry name" value="Medium-chain alcohol dehydrogenases, catalytic domain"/>
    <property type="match status" value="1"/>
</dbReference>
<protein>
    <submittedName>
        <fullName evidence="2">NADPH:quinone reductase</fullName>
    </submittedName>
</protein>
<organism evidence="2 3">
    <name type="scientific">Polynucleobacter kasalickyi</name>
    <dbReference type="NCBI Taxonomy" id="1938817"/>
    <lineage>
        <taxon>Bacteria</taxon>
        <taxon>Pseudomonadati</taxon>
        <taxon>Pseudomonadota</taxon>
        <taxon>Betaproteobacteria</taxon>
        <taxon>Burkholderiales</taxon>
        <taxon>Burkholderiaceae</taxon>
        <taxon>Polynucleobacter</taxon>
    </lineage>
</organism>
<feature type="domain" description="Enoyl reductase (ER)" evidence="1">
    <location>
        <begin position="9"/>
        <end position="264"/>
    </location>
</feature>
<dbReference type="OrthoDB" id="9787435at2"/>
<evidence type="ECO:0000259" key="1">
    <source>
        <dbReference type="SMART" id="SM00829"/>
    </source>
</evidence>
<name>A0A1W1Y7B4_9BURK</name>
<dbReference type="InterPro" id="IPR051397">
    <property type="entry name" value="Zn-ADH-like_protein"/>
</dbReference>
<dbReference type="RefSeq" id="WP_084282236.1">
    <property type="nucleotide sequence ID" value="NZ_FWXJ01000002.1"/>
</dbReference>
<dbReference type="InterPro" id="IPR011032">
    <property type="entry name" value="GroES-like_sf"/>
</dbReference>
<dbReference type="Gene3D" id="3.40.50.720">
    <property type="entry name" value="NAD(P)-binding Rossmann-like Domain"/>
    <property type="match status" value="1"/>
</dbReference>
<evidence type="ECO:0000313" key="3">
    <source>
        <dbReference type="Proteomes" id="UP000192708"/>
    </source>
</evidence>
<evidence type="ECO:0000313" key="2">
    <source>
        <dbReference type="EMBL" id="SMC31638.1"/>
    </source>
</evidence>
<accession>A0A1W1Y7B4</accession>
<dbReference type="PANTHER" id="PTHR43677">
    <property type="entry name" value="SHORT-CHAIN DEHYDROGENASE/REDUCTASE"/>
    <property type="match status" value="1"/>
</dbReference>
<dbReference type="InterPro" id="IPR036291">
    <property type="entry name" value="NAD(P)-bd_dom_sf"/>
</dbReference>
<proteinExistence type="predicted"/>
<reference evidence="2 3" key="1">
    <citation type="submission" date="2017-04" db="EMBL/GenBank/DDBJ databases">
        <authorList>
            <person name="Afonso C.L."/>
            <person name="Miller P.J."/>
            <person name="Scott M.A."/>
            <person name="Spackman E."/>
            <person name="Goraichik I."/>
            <person name="Dimitrov K.M."/>
            <person name="Suarez D.L."/>
            <person name="Swayne D.E."/>
        </authorList>
    </citation>
    <scope>NUCLEOTIDE SEQUENCE [LARGE SCALE GENOMIC DNA]</scope>
    <source>
        <strain evidence="2 3">VK13</strain>
    </source>
</reference>
<dbReference type="InterPro" id="IPR020843">
    <property type="entry name" value="ER"/>
</dbReference>
<dbReference type="InterPro" id="IPR013149">
    <property type="entry name" value="ADH-like_C"/>
</dbReference>
<dbReference type="EMBL" id="FWXJ01000002">
    <property type="protein sequence ID" value="SMC31638.1"/>
    <property type="molecule type" value="Genomic_DNA"/>
</dbReference>
<dbReference type="SUPFAM" id="SSF51735">
    <property type="entry name" value="NAD(P)-binding Rossmann-fold domains"/>
    <property type="match status" value="1"/>
</dbReference>
<dbReference type="STRING" id="1938817.SAMN06296008_10219"/>
<sequence length="317" mass="34118">MKAAVIIDKEQAPIYADFKEPEREIGHQLVRVQASSISQITKARASAAHYSSDNEVPFIPGFDGVGTLEDGSRVYFLLPRNPFGAMGEYCSVPQEHCLRIPDTLSPEVVAAMAIPGMSSWAALVEQAQMRTEDTVLINGANGISGRLAIQIAKYLGAKKIIATARRASTFDDLYALGADHCILLSEKMNEMETSFQAEYQEGIDIVLDYLWGPSALCLIHLAAKNRPLSKKIQFVQIGSIGGASIPFPASALRSSGLRLMGSGLGSLSIAQMLNSVLQVLTYAPVAGFNVKVQATPVSEVSQAWNTTSSETRTVLLV</sequence>
<dbReference type="PANTHER" id="PTHR43677:SF11">
    <property type="entry name" value="ZINC-CONTAINING ALCOHOL DEHYDROGENASE"/>
    <property type="match status" value="1"/>
</dbReference>
<keyword evidence="3" id="KW-1185">Reference proteome</keyword>
<dbReference type="SMART" id="SM00829">
    <property type="entry name" value="PKS_ER"/>
    <property type="match status" value="1"/>
</dbReference>
<dbReference type="Pfam" id="PF00107">
    <property type="entry name" value="ADH_zinc_N"/>
    <property type="match status" value="1"/>
</dbReference>